<feature type="compositionally biased region" description="Polar residues" evidence="2">
    <location>
        <begin position="187"/>
        <end position="207"/>
    </location>
</feature>
<organism evidence="4 5">
    <name type="scientific">Guyanagaster necrorhizus</name>
    <dbReference type="NCBI Taxonomy" id="856835"/>
    <lineage>
        <taxon>Eukaryota</taxon>
        <taxon>Fungi</taxon>
        <taxon>Dikarya</taxon>
        <taxon>Basidiomycota</taxon>
        <taxon>Agaricomycotina</taxon>
        <taxon>Agaricomycetes</taxon>
        <taxon>Agaricomycetidae</taxon>
        <taxon>Agaricales</taxon>
        <taxon>Marasmiineae</taxon>
        <taxon>Physalacriaceae</taxon>
        <taxon>Guyanagaster</taxon>
    </lineage>
</organism>
<comment type="caution">
    <text evidence="4">The sequence shown here is derived from an EMBL/GenBank/DDBJ whole genome shotgun (WGS) entry which is preliminary data.</text>
</comment>
<dbReference type="AlphaFoldDB" id="A0A9P7W3F1"/>
<dbReference type="PROSITE" id="PS50157">
    <property type="entry name" value="ZINC_FINGER_C2H2_2"/>
    <property type="match status" value="1"/>
</dbReference>
<reference evidence="4" key="1">
    <citation type="submission" date="2020-11" db="EMBL/GenBank/DDBJ databases">
        <title>Adaptations for nitrogen fixation in a non-lichenized fungal sporocarp promotes dispersal by wood-feeding termites.</title>
        <authorList>
            <consortium name="DOE Joint Genome Institute"/>
            <person name="Koch R.A."/>
            <person name="Yoon G."/>
            <person name="Arayal U."/>
            <person name="Lail K."/>
            <person name="Amirebrahimi M."/>
            <person name="Labutti K."/>
            <person name="Lipzen A."/>
            <person name="Riley R."/>
            <person name="Barry K."/>
            <person name="Henrissat B."/>
            <person name="Grigoriev I.V."/>
            <person name="Herr J.R."/>
            <person name="Aime M.C."/>
        </authorList>
    </citation>
    <scope>NUCLEOTIDE SEQUENCE</scope>
    <source>
        <strain evidence="4">MCA 3950</strain>
    </source>
</reference>
<protein>
    <recommendedName>
        <fullName evidence="3">C2H2-type domain-containing protein</fullName>
    </recommendedName>
</protein>
<feature type="region of interest" description="Disordered" evidence="2">
    <location>
        <begin position="186"/>
        <end position="207"/>
    </location>
</feature>
<evidence type="ECO:0000259" key="3">
    <source>
        <dbReference type="PROSITE" id="PS50157"/>
    </source>
</evidence>
<dbReference type="PROSITE" id="PS00028">
    <property type="entry name" value="ZINC_FINGER_C2H2_1"/>
    <property type="match status" value="1"/>
</dbReference>
<sequence>MDEQRFGVDASMLQSSFEDLTPLDGPRDEYTFSVAKPQEAFADDSLVHFPYIADTHNTSEETWLGQTFDYDVILTSSAPCSTVGGLSVSLTVSDCDSNSSCGELSTSSPQSGNFLELPSTRAFTGRRKSDSSAGIPISSVEFLSDLRRRPSAPSLNSRYEQQISHSARKMSLEIETTNIFATPELIQGSSSDSRSPIFTDGPSSYGNTTPLISGQTQVTDGLPFWLTPTPSPISLNCPLLPVDGTSSSKSHPQMGKSRSKKDMEASRQRRKMQGPGKYVCKVCGDDFTTKHRLQGHQESKHDGIKFRCNACNVELSHRTSYDRHAKKTCPVLHPRDTKAGGT</sequence>
<keyword evidence="1" id="KW-0863">Zinc-finger</keyword>
<evidence type="ECO:0000256" key="1">
    <source>
        <dbReference type="PROSITE-ProRule" id="PRU00042"/>
    </source>
</evidence>
<evidence type="ECO:0000256" key="2">
    <source>
        <dbReference type="SAM" id="MobiDB-lite"/>
    </source>
</evidence>
<feature type="region of interest" description="Disordered" evidence="2">
    <location>
        <begin position="237"/>
        <end position="273"/>
    </location>
</feature>
<dbReference type="OrthoDB" id="3437960at2759"/>
<evidence type="ECO:0000313" key="4">
    <source>
        <dbReference type="EMBL" id="KAG7451379.1"/>
    </source>
</evidence>
<dbReference type="InterPro" id="IPR013087">
    <property type="entry name" value="Znf_C2H2_type"/>
</dbReference>
<dbReference type="Gene3D" id="3.30.160.60">
    <property type="entry name" value="Classic Zinc Finger"/>
    <property type="match status" value="1"/>
</dbReference>
<keyword evidence="1" id="KW-0479">Metal-binding</keyword>
<gene>
    <name evidence="4" type="ORF">BT62DRAFT_990959</name>
</gene>
<dbReference type="SUPFAM" id="SSF57667">
    <property type="entry name" value="beta-beta-alpha zinc fingers"/>
    <property type="match status" value="1"/>
</dbReference>
<name>A0A9P7W3F1_9AGAR</name>
<accession>A0A9P7W3F1</accession>
<evidence type="ECO:0000313" key="5">
    <source>
        <dbReference type="Proteomes" id="UP000812287"/>
    </source>
</evidence>
<dbReference type="InterPro" id="IPR036236">
    <property type="entry name" value="Znf_C2H2_sf"/>
</dbReference>
<dbReference type="GeneID" id="66112555"/>
<feature type="domain" description="C2H2-type" evidence="3">
    <location>
        <begin position="278"/>
        <end position="306"/>
    </location>
</feature>
<dbReference type="RefSeq" id="XP_043044879.1">
    <property type="nucleotide sequence ID" value="XM_043190258.1"/>
</dbReference>
<proteinExistence type="predicted"/>
<dbReference type="EMBL" id="MU250525">
    <property type="protein sequence ID" value="KAG7451379.1"/>
    <property type="molecule type" value="Genomic_DNA"/>
</dbReference>
<keyword evidence="5" id="KW-1185">Reference proteome</keyword>
<dbReference type="SMART" id="SM00355">
    <property type="entry name" value="ZnF_C2H2"/>
    <property type="match status" value="2"/>
</dbReference>
<dbReference type="Proteomes" id="UP000812287">
    <property type="component" value="Unassembled WGS sequence"/>
</dbReference>
<keyword evidence="1" id="KW-0862">Zinc</keyword>
<dbReference type="GO" id="GO:0008270">
    <property type="term" value="F:zinc ion binding"/>
    <property type="evidence" value="ECO:0007669"/>
    <property type="project" value="UniProtKB-KW"/>
</dbReference>